<keyword evidence="1" id="KW-0812">Transmembrane</keyword>
<feature type="chain" id="PRO_5024914161" evidence="2">
    <location>
        <begin position="18"/>
        <end position="681"/>
    </location>
</feature>
<reference evidence="3 4" key="1">
    <citation type="submission" date="2019-04" db="EMBL/GenBank/DDBJ databases">
        <title>Fungal friends and foes A comparative genomics study of 23 Aspergillus species from section Flavi.</title>
        <authorList>
            <consortium name="DOE Joint Genome Institute"/>
            <person name="Kjaerbolling I."/>
            <person name="Vesth T.C."/>
            <person name="Frisvad J.C."/>
            <person name="Nybo J.L."/>
            <person name="Theobald S."/>
            <person name="Kildgaard S."/>
            <person name="Petersen T.I."/>
            <person name="Kuo A."/>
            <person name="Sato A."/>
            <person name="Lyhne E.K."/>
            <person name="Kogle M.E."/>
            <person name="Wiebenga A."/>
            <person name="Kun R.S."/>
            <person name="Lubbers R.J."/>
            <person name="Makela M.R."/>
            <person name="Barry K."/>
            <person name="Chovatia M."/>
            <person name="Clum A."/>
            <person name="Daum C."/>
            <person name="Haridas S."/>
            <person name="He G."/>
            <person name="LaButti K."/>
            <person name="Lipzen A."/>
            <person name="Mondo S."/>
            <person name="Pangilinan J."/>
            <person name="Riley R."/>
            <person name="Salamov A."/>
            <person name="Simmons B.A."/>
            <person name="Magnuson J.K."/>
            <person name="Henrissat B."/>
            <person name="Mortensen U.H."/>
            <person name="Larsen T.O."/>
            <person name="De vries R.P."/>
            <person name="Grigoriev I.V."/>
            <person name="Machida M."/>
            <person name="Baker S.E."/>
            <person name="Andersen M.R."/>
        </authorList>
    </citation>
    <scope>NUCLEOTIDE SEQUENCE [LARGE SCALE GENOMIC DNA]</scope>
    <source>
        <strain evidence="3 4">CBS 126849</strain>
    </source>
</reference>
<evidence type="ECO:0000313" key="4">
    <source>
        <dbReference type="Proteomes" id="UP000326799"/>
    </source>
</evidence>
<dbReference type="AlphaFoldDB" id="A0A5N6EVC0"/>
<feature type="signal peptide" evidence="2">
    <location>
        <begin position="1"/>
        <end position="17"/>
    </location>
</feature>
<evidence type="ECO:0000256" key="1">
    <source>
        <dbReference type="SAM" id="Phobius"/>
    </source>
</evidence>
<dbReference type="EMBL" id="ML733419">
    <property type="protein sequence ID" value="KAB8221541.1"/>
    <property type="molecule type" value="Genomic_DNA"/>
</dbReference>
<feature type="transmembrane region" description="Helical" evidence="1">
    <location>
        <begin position="625"/>
        <end position="650"/>
    </location>
</feature>
<protein>
    <submittedName>
        <fullName evidence="3">Uncharacterized protein</fullName>
    </submittedName>
</protein>
<keyword evidence="1" id="KW-0472">Membrane</keyword>
<accession>A0A5N6EVC0</accession>
<name>A0A5N6EVC0_9EURO</name>
<evidence type="ECO:0000313" key="3">
    <source>
        <dbReference type="EMBL" id="KAB8221541.1"/>
    </source>
</evidence>
<keyword evidence="1" id="KW-1133">Transmembrane helix</keyword>
<feature type="transmembrane region" description="Helical" evidence="1">
    <location>
        <begin position="662"/>
        <end position="680"/>
    </location>
</feature>
<keyword evidence="4" id="KW-1185">Reference proteome</keyword>
<organism evidence="3 4">
    <name type="scientific">Aspergillus novoparasiticus</name>
    <dbReference type="NCBI Taxonomy" id="986946"/>
    <lineage>
        <taxon>Eukaryota</taxon>
        <taxon>Fungi</taxon>
        <taxon>Dikarya</taxon>
        <taxon>Ascomycota</taxon>
        <taxon>Pezizomycotina</taxon>
        <taxon>Eurotiomycetes</taxon>
        <taxon>Eurotiomycetidae</taxon>
        <taxon>Eurotiales</taxon>
        <taxon>Aspergillaceae</taxon>
        <taxon>Aspergillus</taxon>
        <taxon>Aspergillus subgen. Circumdati</taxon>
    </lineage>
</organism>
<keyword evidence="2" id="KW-0732">Signal</keyword>
<dbReference type="Proteomes" id="UP000326799">
    <property type="component" value="Unassembled WGS sequence"/>
</dbReference>
<feature type="transmembrane region" description="Helical" evidence="1">
    <location>
        <begin position="514"/>
        <end position="538"/>
    </location>
</feature>
<proteinExistence type="predicted"/>
<gene>
    <name evidence="3" type="ORF">BDV33DRAFT_230066</name>
</gene>
<evidence type="ECO:0000256" key="2">
    <source>
        <dbReference type="SAM" id="SignalP"/>
    </source>
</evidence>
<feature type="transmembrane region" description="Helical" evidence="1">
    <location>
        <begin position="558"/>
        <end position="579"/>
    </location>
</feature>
<sequence>MKIASAYLVLWAAGAYGVDLRGSPSILDTHISTTEAPHSSTINYNEKDRTIFPSENRDGWVNPEDLTAMPHNAFSSDVIANYYPYCDRSILAKAQLYRWVRNITGRTWLVDVGDAIEVQSLSPASLVEGYVPVDVIYKTPACLKGSLSALSMEPFQHIMASCSFTSTAQHTGNAARPWEYSGSLRSITALDSETVGYDLVGHTIRDGEYFDKNCFCSSFTINLEKEPCSGSVSLDLTKERLWINATCGSTSLPENWTDTLKTTQFAFIPVEDWQWPMSVAHMPKQAIELIDKCSTDACDLDSSGYCKVKRAVDRTCVCRSITYDSCGGSCQEFGTRIAYIKWLHDMCGNVENWHGLPGDWRQLATPTPVEMIPWGWAIKPSISSDRPNITRLESIRATGTCPSNEWKLRTVALVNIATLVAVAFRHRLGVYRIPPDFLWHSHPWCWPFKGALIAALQLLANWLNTWFVQSTSGYEDVPIFQIMLFRCSMPRLAWLTILLIALQPGAMKLSAATSVLFAEMILQSLSSYYMIMTVIYGGEHNFYLGGIEGAERGGSAKTMYAGALMWLIIIGLMLVPFMWNMTWLITSGPEGEPLRGSEGRYDTVHQYGTFSFDSRRHLDLPEASVQWYAATVLSLLLLWIAQWLFWGGFIGLSSEEFCPPKLGVLTAVWVAYSLTGVILIL</sequence>